<name>A0A2D3V9A6_9PEZI</name>
<protein>
    <submittedName>
        <fullName evidence="10">Related to chloroperoxidase</fullName>
    </submittedName>
</protein>
<evidence type="ECO:0000313" key="11">
    <source>
        <dbReference type="Proteomes" id="UP000225277"/>
    </source>
</evidence>
<evidence type="ECO:0000256" key="3">
    <source>
        <dbReference type="ARBA" id="ARBA00022617"/>
    </source>
</evidence>
<comment type="similarity">
    <text evidence="7">Belongs to the chloroperoxidase family.</text>
</comment>
<dbReference type="Gene3D" id="1.10.489.10">
    <property type="entry name" value="Chloroperoxidase-like"/>
    <property type="match status" value="1"/>
</dbReference>
<evidence type="ECO:0000256" key="2">
    <source>
        <dbReference type="ARBA" id="ARBA00022559"/>
    </source>
</evidence>
<feature type="signal peptide" evidence="8">
    <location>
        <begin position="1"/>
        <end position="20"/>
    </location>
</feature>
<comment type="cofactor">
    <cofactor evidence="1">
        <name>heme b</name>
        <dbReference type="ChEBI" id="CHEBI:60344"/>
    </cofactor>
</comment>
<keyword evidence="4" id="KW-0479">Metal-binding</keyword>
<dbReference type="RefSeq" id="XP_023630234.1">
    <property type="nucleotide sequence ID" value="XM_023774466.1"/>
</dbReference>
<proteinExistence type="inferred from homology"/>
<dbReference type="GO" id="GO:0046872">
    <property type="term" value="F:metal ion binding"/>
    <property type="evidence" value="ECO:0007669"/>
    <property type="project" value="UniProtKB-KW"/>
</dbReference>
<dbReference type="OrthoDB" id="407298at2759"/>
<keyword evidence="2 10" id="KW-0575">Peroxidase</keyword>
<dbReference type="InterPro" id="IPR000028">
    <property type="entry name" value="Chloroperoxidase"/>
</dbReference>
<dbReference type="Proteomes" id="UP000225277">
    <property type="component" value="Unassembled WGS sequence"/>
</dbReference>
<evidence type="ECO:0000256" key="6">
    <source>
        <dbReference type="ARBA" id="ARBA00023004"/>
    </source>
</evidence>
<accession>A0A2D3V9A6</accession>
<dbReference type="STRING" id="112498.A0A2D3V9A6"/>
<evidence type="ECO:0000256" key="8">
    <source>
        <dbReference type="SAM" id="SignalP"/>
    </source>
</evidence>
<feature type="chain" id="PRO_5013615628" evidence="8">
    <location>
        <begin position="21"/>
        <end position="303"/>
    </location>
</feature>
<keyword evidence="5" id="KW-0560">Oxidoreductase</keyword>
<dbReference type="EMBL" id="FJUY01000017">
    <property type="protein sequence ID" value="CZT23510.1"/>
    <property type="molecule type" value="Genomic_DNA"/>
</dbReference>
<keyword evidence="11" id="KW-1185">Reference proteome</keyword>
<evidence type="ECO:0000259" key="9">
    <source>
        <dbReference type="PROSITE" id="PS51405"/>
    </source>
</evidence>
<keyword evidence="8" id="KW-0732">Signal</keyword>
<sequence length="303" mass="32920">MVQLASIGALLVSAVAAAAAAQQSAEHQALLSGLGPAPEGDSRFTTWKSPGPNDARSPCPGLNALANHDFIHHDGRNLTLPHLLQGLAAGMNMGADFTVLIGGLGLLSSPFPLLGSFDLNDLDQHNFPIEHDASLSRKDAYFGDDHTFYEPYFQDMLSFFKGDKTALLPASKAIANRTADSQAINPTFTYGFREFIQRYGEVSIFLQTMGSDDVSGVTRIDWVKVLFEEERLPYDLGWRPRKEPITVASLGTMVFNLFNVSPQRVPEGRKILLDSYKDVFEVLGGGSNILNNITSGLFDAVGL</sequence>
<dbReference type="GeneID" id="35604296"/>
<dbReference type="GO" id="GO:0004601">
    <property type="term" value="F:peroxidase activity"/>
    <property type="evidence" value="ECO:0007669"/>
    <property type="project" value="UniProtKB-KW"/>
</dbReference>
<evidence type="ECO:0000256" key="1">
    <source>
        <dbReference type="ARBA" id="ARBA00001970"/>
    </source>
</evidence>
<evidence type="ECO:0000256" key="7">
    <source>
        <dbReference type="ARBA" id="ARBA00025795"/>
    </source>
</evidence>
<dbReference type="InterPro" id="IPR036851">
    <property type="entry name" value="Chloroperoxidase-like_sf"/>
</dbReference>
<dbReference type="PROSITE" id="PS51405">
    <property type="entry name" value="HEME_HALOPEROXIDASE"/>
    <property type="match status" value="1"/>
</dbReference>
<keyword evidence="6" id="KW-0408">Iron</keyword>
<evidence type="ECO:0000313" key="10">
    <source>
        <dbReference type="EMBL" id="CZT23510.1"/>
    </source>
</evidence>
<feature type="domain" description="Heme haloperoxidase family profile" evidence="9">
    <location>
        <begin position="43"/>
        <end position="252"/>
    </location>
</feature>
<organism evidence="10 11">
    <name type="scientific">Ramularia collo-cygni</name>
    <dbReference type="NCBI Taxonomy" id="112498"/>
    <lineage>
        <taxon>Eukaryota</taxon>
        <taxon>Fungi</taxon>
        <taxon>Dikarya</taxon>
        <taxon>Ascomycota</taxon>
        <taxon>Pezizomycotina</taxon>
        <taxon>Dothideomycetes</taxon>
        <taxon>Dothideomycetidae</taxon>
        <taxon>Mycosphaerellales</taxon>
        <taxon>Mycosphaerellaceae</taxon>
        <taxon>Ramularia</taxon>
    </lineage>
</organism>
<dbReference type="PANTHER" id="PTHR33577:SF9">
    <property type="entry name" value="PEROXIDASE STCC"/>
    <property type="match status" value="1"/>
</dbReference>
<reference evidence="10 11" key="1">
    <citation type="submission" date="2016-03" db="EMBL/GenBank/DDBJ databases">
        <authorList>
            <person name="Ploux O."/>
        </authorList>
    </citation>
    <scope>NUCLEOTIDE SEQUENCE [LARGE SCALE GENOMIC DNA]</scope>
    <source>
        <strain evidence="10 11">URUG2</strain>
    </source>
</reference>
<dbReference type="AlphaFoldDB" id="A0A2D3V9A6"/>
<dbReference type="PANTHER" id="PTHR33577">
    <property type="entry name" value="STERIGMATOCYSTIN BIOSYNTHESIS PEROXIDASE STCC-RELATED"/>
    <property type="match status" value="1"/>
</dbReference>
<evidence type="ECO:0000256" key="5">
    <source>
        <dbReference type="ARBA" id="ARBA00023002"/>
    </source>
</evidence>
<keyword evidence="3" id="KW-0349">Heme</keyword>
<dbReference type="SUPFAM" id="SSF47571">
    <property type="entry name" value="Cloroperoxidase"/>
    <property type="match status" value="1"/>
</dbReference>
<gene>
    <name evidence="10" type="ORF">RCC_09224</name>
</gene>
<evidence type="ECO:0000256" key="4">
    <source>
        <dbReference type="ARBA" id="ARBA00022723"/>
    </source>
</evidence>
<dbReference type="Pfam" id="PF01328">
    <property type="entry name" value="Peroxidase_2"/>
    <property type="match status" value="1"/>
</dbReference>